<dbReference type="CDD" id="cd13604">
    <property type="entry name" value="PBP2_TRAP_ketoacid_lactate_like"/>
    <property type="match status" value="1"/>
</dbReference>
<dbReference type="GO" id="GO:0055085">
    <property type="term" value="P:transmembrane transport"/>
    <property type="evidence" value="ECO:0007669"/>
    <property type="project" value="InterPro"/>
</dbReference>
<dbReference type="Proteomes" id="UP000245506">
    <property type="component" value="Unassembled WGS sequence"/>
</dbReference>
<gene>
    <name evidence="4" type="ORF">DKT75_11320</name>
</gene>
<evidence type="ECO:0000313" key="5">
    <source>
        <dbReference type="Proteomes" id="UP000245506"/>
    </source>
</evidence>
<sequence>MNRREVLKGAALGAVATAGATVAAPSIAKERIEVNMVSTWPRDFPGLGTGAQRFAARVDAMSDGRIKINYFAAGERVKAFDSFTEVASGNAQIYHGAEYYWKGKHPGFAYFTAVPFGLTYTEMNAWIRFGGGQELWDKLAGEYGLKGLMCGNTGVQMGGWYRKEINTVDDLKGLKMRMPGLGGDVLSKLGGSPVSLPGGQIYENLVSGAIDATEWVGPWNDEIMKFYEAAKFYYYPGMHEPGSMLSIGMNKKWWDGLKKSDQLIIEAASSMENDVMMSEYNYKNGAALKSLLTNHGVKLRGFSDEIYDSFGEASEEVFEDVQEHSPLAKEIHQSFVNARSEIGAWAKISDQAYVQQRNRVLGL</sequence>
<comment type="caution">
    <text evidence="4">The sequence shown here is derived from an EMBL/GenBank/DDBJ whole genome shotgun (WGS) entry which is preliminary data.</text>
</comment>
<dbReference type="Gene3D" id="3.40.190.10">
    <property type="entry name" value="Periplasmic binding protein-like II"/>
    <property type="match status" value="1"/>
</dbReference>
<dbReference type="Pfam" id="PF03480">
    <property type="entry name" value="DctP"/>
    <property type="match status" value="1"/>
</dbReference>
<feature type="binding site" evidence="3">
    <location>
        <position position="214"/>
    </location>
    <ligand>
        <name>substrate</name>
    </ligand>
</feature>
<reference evidence="4 5" key="1">
    <citation type="submission" date="2018-05" db="EMBL/GenBank/DDBJ databases">
        <title>Leucothrix arctica sp. nov., isolated from Arctic seawater.</title>
        <authorList>
            <person name="Choi A."/>
            <person name="Baek K."/>
        </authorList>
    </citation>
    <scope>NUCLEOTIDE SEQUENCE [LARGE SCALE GENOMIC DNA]</scope>
    <source>
        <strain evidence="4 5">IMCC9719</strain>
    </source>
</reference>
<keyword evidence="5" id="KW-1185">Reference proteome</keyword>
<protein>
    <submittedName>
        <fullName evidence="4">ABC transporter substrate-binding protein</fullName>
    </submittedName>
</protein>
<dbReference type="InterPro" id="IPR018389">
    <property type="entry name" value="DctP_fam"/>
</dbReference>
<feature type="binding site" evidence="3">
    <location>
        <position position="215"/>
    </location>
    <ligand>
        <name>Na(+)</name>
        <dbReference type="ChEBI" id="CHEBI:29101"/>
    </ligand>
</feature>
<feature type="binding site" evidence="2">
    <location>
        <position position="177"/>
    </location>
    <ligand>
        <name>substrate</name>
    </ligand>
</feature>
<organism evidence="4 5">
    <name type="scientific">Leucothrix arctica</name>
    <dbReference type="NCBI Taxonomy" id="1481894"/>
    <lineage>
        <taxon>Bacteria</taxon>
        <taxon>Pseudomonadati</taxon>
        <taxon>Pseudomonadota</taxon>
        <taxon>Gammaproteobacteria</taxon>
        <taxon>Thiotrichales</taxon>
        <taxon>Thiotrichaceae</taxon>
        <taxon>Leucothrix</taxon>
    </lineage>
</organism>
<accession>A0A317CCX0</accession>
<feature type="binding site" evidence="3">
    <location>
        <position position="240"/>
    </location>
    <ligand>
        <name>substrate</name>
    </ligand>
</feature>
<dbReference type="Gene3D" id="3.40.190.170">
    <property type="entry name" value="Bacterial extracellular solute-binding protein, family 7"/>
    <property type="match status" value="1"/>
</dbReference>
<keyword evidence="3" id="KW-0479">Metal-binding</keyword>
<proteinExistence type="predicted"/>
<dbReference type="RefSeq" id="WP_109823540.1">
    <property type="nucleotide sequence ID" value="NZ_QGKL01000031.1"/>
</dbReference>
<dbReference type="PANTHER" id="PTHR33376:SF5">
    <property type="entry name" value="EXTRACYTOPLASMIC SOLUTE RECEPTOR PROTEIN"/>
    <property type="match status" value="1"/>
</dbReference>
<evidence type="ECO:0000256" key="1">
    <source>
        <dbReference type="ARBA" id="ARBA00022729"/>
    </source>
</evidence>
<dbReference type="EMBL" id="QGKL01000031">
    <property type="protein sequence ID" value="PWQ95961.1"/>
    <property type="molecule type" value="Genomic_DNA"/>
</dbReference>
<feature type="binding site" evidence="2">
    <location>
        <position position="156"/>
    </location>
    <ligand>
        <name>substrate</name>
    </ligand>
</feature>
<dbReference type="InterPro" id="IPR026289">
    <property type="entry name" value="SBP_TakP-like"/>
</dbReference>
<dbReference type="GO" id="GO:0046872">
    <property type="term" value="F:metal ion binding"/>
    <property type="evidence" value="ECO:0007669"/>
    <property type="project" value="UniProtKB-KW"/>
</dbReference>
<evidence type="ECO:0000313" key="4">
    <source>
        <dbReference type="EMBL" id="PWQ95961.1"/>
    </source>
</evidence>
<dbReference type="PIRSF" id="PIRSF039026">
    <property type="entry name" value="SiaP"/>
    <property type="match status" value="1"/>
</dbReference>
<dbReference type="PROSITE" id="PS51318">
    <property type="entry name" value="TAT"/>
    <property type="match status" value="1"/>
</dbReference>
<evidence type="ECO:0000256" key="2">
    <source>
        <dbReference type="PIRSR" id="PIRSR039026-1"/>
    </source>
</evidence>
<dbReference type="OrthoDB" id="9769667at2"/>
<dbReference type="NCBIfam" id="NF037995">
    <property type="entry name" value="TRAP_S1"/>
    <property type="match status" value="1"/>
</dbReference>
<evidence type="ECO:0000256" key="3">
    <source>
        <dbReference type="PIRSR" id="PIRSR039026-2"/>
    </source>
</evidence>
<keyword evidence="1" id="KW-0732">Signal</keyword>
<dbReference type="AlphaFoldDB" id="A0A317CCX0"/>
<dbReference type="InterPro" id="IPR006311">
    <property type="entry name" value="TAT_signal"/>
</dbReference>
<dbReference type="PANTHER" id="PTHR33376">
    <property type="match status" value="1"/>
</dbReference>
<dbReference type="GO" id="GO:0031317">
    <property type="term" value="C:tripartite ATP-independent periplasmic transporter complex"/>
    <property type="evidence" value="ECO:0007669"/>
    <property type="project" value="InterPro"/>
</dbReference>
<dbReference type="InterPro" id="IPR038404">
    <property type="entry name" value="TRAP_DctP_sf"/>
</dbReference>
<name>A0A317CCX0_9GAMM</name>